<dbReference type="EMBL" id="LQYT01000004">
    <property type="protein sequence ID" value="KYD22988.1"/>
    <property type="molecule type" value="Genomic_DNA"/>
</dbReference>
<evidence type="ECO:0000313" key="2">
    <source>
        <dbReference type="Proteomes" id="UP000075683"/>
    </source>
</evidence>
<dbReference type="Proteomes" id="UP000075683">
    <property type="component" value="Unassembled WGS sequence"/>
</dbReference>
<organism evidence="1 2">
    <name type="scientific">Caldibacillus debilis</name>
    <dbReference type="NCBI Taxonomy" id="301148"/>
    <lineage>
        <taxon>Bacteria</taxon>
        <taxon>Bacillati</taxon>
        <taxon>Bacillota</taxon>
        <taxon>Bacilli</taxon>
        <taxon>Bacillales</taxon>
        <taxon>Bacillaceae</taxon>
        <taxon>Caldibacillus</taxon>
    </lineage>
</organism>
<gene>
    <name evidence="1" type="ORF">B4135_1009</name>
</gene>
<sequence>MNPENAGSMSLDPVGTLQGVLIRYNLVKSAFIRFRGIFL</sequence>
<comment type="caution">
    <text evidence="1">The sequence shown here is derived from an EMBL/GenBank/DDBJ whole genome shotgun (WGS) entry which is preliminary data.</text>
</comment>
<proteinExistence type="predicted"/>
<name>A0A150MF06_9BACI</name>
<reference evidence="1 2" key="1">
    <citation type="submission" date="2016-01" db="EMBL/GenBank/DDBJ databases">
        <title>Draft Genome Sequences of Seven Thermophilic Sporeformers Isolated from Foods.</title>
        <authorList>
            <person name="Berendsen E.M."/>
            <person name="Wells-Bennik M.H."/>
            <person name="Krawcyk A.O."/>
            <person name="De Jong A."/>
            <person name="Holsappel S."/>
            <person name="Eijlander R.T."/>
            <person name="Kuipers O.P."/>
        </authorList>
    </citation>
    <scope>NUCLEOTIDE SEQUENCE [LARGE SCALE GENOMIC DNA]</scope>
    <source>
        <strain evidence="1 2">B4135</strain>
    </source>
</reference>
<dbReference type="AlphaFoldDB" id="A0A150MF06"/>
<protein>
    <submittedName>
        <fullName evidence="1">Uncharacterized protein</fullName>
    </submittedName>
</protein>
<evidence type="ECO:0000313" key="1">
    <source>
        <dbReference type="EMBL" id="KYD22988.1"/>
    </source>
</evidence>
<accession>A0A150MF06</accession>
<dbReference type="STRING" id="301148.B4135_1009"/>